<dbReference type="PROSITE" id="PS50523">
    <property type="entry name" value="RDRP_DSRNA_REO"/>
    <property type="match status" value="1"/>
</dbReference>
<dbReference type="InterPro" id="IPR008723">
    <property type="entry name" value="RNA_pol_orbivir"/>
</dbReference>
<protein>
    <recommendedName>
        <fullName evidence="2 8">RNA-directed RNA polymerase</fullName>
        <ecNumber evidence="2 8">2.7.7.48</ecNumber>
    </recommendedName>
</protein>
<dbReference type="GO" id="GO:0000166">
    <property type="term" value="F:nucleotide binding"/>
    <property type="evidence" value="ECO:0007669"/>
    <property type="project" value="UniProtKB-KW"/>
</dbReference>
<evidence type="ECO:0000313" key="11">
    <source>
        <dbReference type="Proteomes" id="UP000154153"/>
    </source>
</evidence>
<dbReference type="RefSeq" id="YP_009507729.1">
    <property type="nucleotide sequence ID" value="NC_038614.1"/>
</dbReference>
<dbReference type="GO" id="GO:0019079">
    <property type="term" value="P:viral genome replication"/>
    <property type="evidence" value="ECO:0007669"/>
    <property type="project" value="InterPro"/>
</dbReference>
<organism evidence="10 11">
    <name type="scientific">Warrego virus</name>
    <dbReference type="NCBI Taxonomy" id="40062"/>
    <lineage>
        <taxon>Viruses</taxon>
        <taxon>Riboviria</taxon>
        <taxon>Orthornavirae</taxon>
        <taxon>Duplornaviricota</taxon>
        <taxon>Resentoviricetes</taxon>
        <taxon>Reovirales</taxon>
        <taxon>Sedoreoviridae</taxon>
        <taxon>Orbivirus</taxon>
        <taxon>Orbivirus gammamitchellense</taxon>
    </lineage>
</organism>
<dbReference type="GeneID" id="37618766"/>
<accession>A0A097I4E5</accession>
<dbReference type="KEGG" id="vg:37618766"/>
<dbReference type="Proteomes" id="UP000154153">
    <property type="component" value="Genome"/>
</dbReference>
<comment type="catalytic activity">
    <reaction evidence="8">
        <text>RNA(n) + a ribonucleoside 5'-triphosphate = RNA(n+1) + diphosphate</text>
        <dbReference type="Rhea" id="RHEA:21248"/>
        <dbReference type="Rhea" id="RHEA-COMP:14527"/>
        <dbReference type="Rhea" id="RHEA-COMP:17342"/>
        <dbReference type="ChEBI" id="CHEBI:33019"/>
        <dbReference type="ChEBI" id="CHEBI:61557"/>
        <dbReference type="ChEBI" id="CHEBI:140395"/>
        <dbReference type="EC" id="2.7.7.48"/>
    </reaction>
</comment>
<name>A0A097I4E5_9REOV</name>
<keyword evidence="5 8" id="KW-0548">Nucleotidyltransferase</keyword>
<evidence type="ECO:0000259" key="9">
    <source>
        <dbReference type="PROSITE" id="PS50523"/>
    </source>
</evidence>
<dbReference type="InterPro" id="IPR007097">
    <property type="entry name" value="RNA-dir_pol_reovirus"/>
</dbReference>
<evidence type="ECO:0000256" key="4">
    <source>
        <dbReference type="ARBA" id="ARBA00022679"/>
    </source>
</evidence>
<dbReference type="EMBL" id="KJ495755">
    <property type="protein sequence ID" value="AIT55713.1"/>
    <property type="molecule type" value="Genomic_RNA"/>
</dbReference>
<dbReference type="GO" id="GO:0006351">
    <property type="term" value="P:DNA-templated transcription"/>
    <property type="evidence" value="ECO:0007669"/>
    <property type="project" value="UniProtKB-UniRule"/>
</dbReference>
<dbReference type="GO" id="GO:0003968">
    <property type="term" value="F:RNA-directed RNA polymerase activity"/>
    <property type="evidence" value="ECO:0007669"/>
    <property type="project" value="UniProtKB-UniRule"/>
</dbReference>
<evidence type="ECO:0000313" key="10">
    <source>
        <dbReference type="EMBL" id="AIT55713.1"/>
    </source>
</evidence>
<proteinExistence type="inferred from homology"/>
<evidence type="ECO:0000256" key="1">
    <source>
        <dbReference type="ARBA" id="ARBA00009581"/>
    </source>
</evidence>
<evidence type="ECO:0000256" key="3">
    <source>
        <dbReference type="ARBA" id="ARBA00022484"/>
    </source>
</evidence>
<dbReference type="GO" id="GO:0003723">
    <property type="term" value="F:RNA binding"/>
    <property type="evidence" value="ECO:0007669"/>
    <property type="project" value="InterPro"/>
</dbReference>
<dbReference type="PIRSF" id="PIRSF000821">
    <property type="entry name" value="RdRPol"/>
    <property type="match status" value="1"/>
</dbReference>
<dbReference type="Pfam" id="PF05788">
    <property type="entry name" value="Orbi_VP1"/>
    <property type="match status" value="1"/>
</dbReference>
<evidence type="ECO:0000256" key="6">
    <source>
        <dbReference type="ARBA" id="ARBA00022741"/>
    </source>
</evidence>
<evidence type="ECO:0000256" key="5">
    <source>
        <dbReference type="ARBA" id="ARBA00022695"/>
    </source>
</evidence>
<evidence type="ECO:0000256" key="7">
    <source>
        <dbReference type="ARBA" id="ARBA00022953"/>
    </source>
</evidence>
<feature type="domain" description="RdRp catalytic" evidence="9">
    <location>
        <begin position="564"/>
        <end position="816"/>
    </location>
</feature>
<evidence type="ECO:0000256" key="8">
    <source>
        <dbReference type="PIRNR" id="PIRNR000821"/>
    </source>
</evidence>
<keyword evidence="6 8" id="KW-0547">Nucleotide-binding</keyword>
<dbReference type="SUPFAM" id="SSF56672">
    <property type="entry name" value="DNA/RNA polymerases"/>
    <property type="match status" value="1"/>
</dbReference>
<keyword evidence="4 8" id="KW-0808">Transferase</keyword>
<sequence>MAVVAQGATVIRRVVERLYPGINYDETDGVNMVYKFSGNIREIRMKHGIKYKESIDEIKSKIRTKKHELYGVQVLDDTEWNEIRFKPLINDKGLEIYISSFVDPIKIDPEEEFLRNYKVCGDYAHNVETFIAMRAKNEMQIFGDLPIKIWVLFLLELSTELNHEPAGIRTIKAFLTKYGEPFHQGFRDLSRIDGFNPCYTTPLLFEMCCMEAILEFNIKMRMEEESISYLEFGNEKIDPIEIIQEFFYICLPHPKKINNMLRSPYSWFVKMWGVGADEIVILHSDAGDDRNSKEVFYDRYQTRKNKYTNMYKQCRFYRQSLKQNMEKVDEAVAYSQELGHHDYELRVFKKMLRVTYQIPFNPSKQTNYMLASLLLSIQTMSGYGRAWVKNESTDFEKIMKPSKDNFIERVSTYTANNFIQAYEEARDFGEEIVYPEDLYTSMLRLARNTSSGFATKVQVRKRFGPKMDRKVELVEVTSRIKALVIFTMGHTIFTETELMRRYNTTEFYQTKGSRDVPIKSTRTIFSINLSVLVPQLVVTLPLNEYFARVGGPTTPDHKKLGGKIIVGDLEATGSRVIDAADCFRNSCDPEIMTIAIDYSEYDTHLTRYNFRSGMLLGIKQALKRYTHLRYEGYTLEQLVDFGYGEGRIANTLWNGKRRVYRVKASDYIMLSEDEKIQGSFRPPIGVKPVTSVSVAEKLAKADVTGEDLVLVSPTDGSDLAKIDTHLSGENSTLIANSMHNKAIGMIIQEEVKSKYGDDIKFLSEQYVGDDTLLLTRLFTHDAKKIDGIIETIFGVVEKCGHEASESKTMITPFSVEKTQTHAKQGIYIPQDRMMLISSERRKDIEDAQGYVRSQVHTMVTKVSRGFSHKLAVMILMLKSTFVGAWKMKRTVIEDGRMRDRKFDSDKEDGYTLVMMRNPLSLFVPLSWNGYGAHFAALNVVMTEDVFVDSMMIETLAPTMKKIGMIAGKLPPLWNETQADKRQIGSDTKMSFFNKMARPTVRYALNDPRILAEVEKLPLGDFAPQRISQTMMHSALLKEATARTLLVAGYELEYQVNFNKWKKDSVGITLVDEQGYITTNYVKMFEVRFDEEVIQAPNMFPDVNLSPEFYLQKSAIGQRMSNRIRMSYIDKIDTILRKDVVMRGFITANSIINILEKIGVSHTSTDLTTLFTLMNIEDKVAQELAEYVTSEKVRFDALRLLKKGIVGDEFSMSLEVATNEMVTKYMRHPHQLTKTELDAVTLYVSQMLMLRSACGLKLRRMRLVVPDEAKERFKIRLNRFKAHAPKLKLIKRLIDINRLSVRALENQYV</sequence>
<keyword evidence="3 8" id="KW-0696">RNA-directed RNA polymerase</keyword>
<reference evidence="10 11" key="1">
    <citation type="journal article" date="2014" name="PLoS ONE">
        <title>Full genome characterization of the culicoides-borne marsupial orbiviruses: wallal virus, mudjinbarry virus and warrego viruses.</title>
        <authorList>
            <person name="Belaganahalli M.N."/>
            <person name="Maan S."/>
            <person name="Maan N.S."/>
            <person name="Pritchard I."/>
            <person name="Kirkland P.D."/>
            <person name="Brownlie J."/>
            <person name="Attoui H."/>
            <person name="Mertens P.P."/>
        </authorList>
    </citation>
    <scope>NUCLEOTIDE SEQUENCE [LARGE SCALE GENOMIC DNA]</scope>
    <source>
        <strain evidence="10">AUS1969/01</strain>
    </source>
</reference>
<comment type="similarity">
    <text evidence="1 8">Belongs to the reoviridae RNA-directed RNA polymerase family.</text>
</comment>
<evidence type="ECO:0000256" key="2">
    <source>
        <dbReference type="ARBA" id="ARBA00012494"/>
    </source>
</evidence>
<dbReference type="InterPro" id="IPR043502">
    <property type="entry name" value="DNA/RNA_pol_sf"/>
</dbReference>
<dbReference type="EC" id="2.7.7.48" evidence="2 8"/>
<keyword evidence="7 8" id="KW-0693">Viral RNA replication</keyword>
<keyword evidence="11" id="KW-1185">Reference proteome</keyword>